<evidence type="ECO:0000256" key="3">
    <source>
        <dbReference type="ARBA" id="ARBA00022630"/>
    </source>
</evidence>
<sequence>MNPSESPQRKFQIDQSYDWNFAHAPQTAESSPVAKLPGDWTFCGKAVNSPLGIAAGPLLNGNWVRYYASLGFDVLTYKTVRSGVRECYPLPNLVPVSSEMMNGTEQVTPTASEMDGTWAVSFGMPSKEPEFWKNDIRETKQSLGSGQLLSVSVVGTMQDGWGIDELGADYAQCAFWAVESGADCVEMNFSCPNVCSEDGQLFQNPTEAATVAEAVRKRIGADVPLLVKIGFLPDNELLAELLLKVGEFVNAFVSTNSLPTQVSREEGDLLFSGASRGICGRAIRDASVDQIRRCRTVVETHGLPVELVGVGGIETAADVRQYLDAGANSVQLATAAMVNPEVGLQIRSDWS</sequence>
<evidence type="ECO:0000256" key="6">
    <source>
        <dbReference type="ARBA" id="ARBA00023002"/>
    </source>
</evidence>
<evidence type="ECO:0000256" key="5">
    <source>
        <dbReference type="ARBA" id="ARBA00022975"/>
    </source>
</evidence>
<dbReference type="Pfam" id="PF01180">
    <property type="entry name" value="DHO_dh"/>
    <property type="match status" value="1"/>
</dbReference>
<dbReference type="InterPro" id="IPR050074">
    <property type="entry name" value="DHO_dehydrogenase"/>
</dbReference>
<dbReference type="Proteomes" id="UP000317243">
    <property type="component" value="Unassembled WGS sequence"/>
</dbReference>
<dbReference type="GO" id="GO:0044205">
    <property type="term" value="P:'de novo' UMP biosynthetic process"/>
    <property type="evidence" value="ECO:0007669"/>
    <property type="project" value="UniProtKB-UniPathway"/>
</dbReference>
<dbReference type="AlphaFoldDB" id="A0A5C5WPC9"/>
<keyword evidence="6 8" id="KW-0560">Oxidoreductase</keyword>
<dbReference type="PANTHER" id="PTHR48109">
    <property type="entry name" value="DIHYDROOROTATE DEHYDROGENASE (QUINONE), MITOCHONDRIAL-RELATED"/>
    <property type="match status" value="1"/>
</dbReference>
<proteinExistence type="predicted"/>
<comment type="caution">
    <text evidence="8">The sequence shown here is derived from an EMBL/GenBank/DDBJ whole genome shotgun (WGS) entry which is preliminary data.</text>
</comment>
<comment type="pathway">
    <text evidence="2">Pyrimidine metabolism; UMP biosynthesis via de novo pathway.</text>
</comment>
<dbReference type="PIRSF" id="PIRSF000164">
    <property type="entry name" value="DHO_oxidase"/>
    <property type="match status" value="1"/>
</dbReference>
<dbReference type="RefSeq" id="WP_197441182.1">
    <property type="nucleotide sequence ID" value="NZ_SIHI01000006.1"/>
</dbReference>
<gene>
    <name evidence="8" type="primary">pyrD_1</name>
    <name evidence="8" type="ORF">KOR42_29660</name>
</gene>
<organism evidence="8 9">
    <name type="scientific">Thalassoglobus neptunius</name>
    <dbReference type="NCBI Taxonomy" id="1938619"/>
    <lineage>
        <taxon>Bacteria</taxon>
        <taxon>Pseudomonadati</taxon>
        <taxon>Planctomycetota</taxon>
        <taxon>Planctomycetia</taxon>
        <taxon>Planctomycetales</taxon>
        <taxon>Planctomycetaceae</taxon>
        <taxon>Thalassoglobus</taxon>
    </lineage>
</organism>
<accession>A0A5C5WPC9</accession>
<evidence type="ECO:0000313" key="8">
    <source>
        <dbReference type="EMBL" id="TWT52280.1"/>
    </source>
</evidence>
<dbReference type="GO" id="GO:0006207">
    <property type="term" value="P:'de novo' pyrimidine nucleobase biosynthetic process"/>
    <property type="evidence" value="ECO:0007669"/>
    <property type="project" value="InterPro"/>
</dbReference>
<evidence type="ECO:0000256" key="4">
    <source>
        <dbReference type="ARBA" id="ARBA00022643"/>
    </source>
</evidence>
<protein>
    <submittedName>
        <fullName evidence="8">Dihydroorotate dehydrogenase B (NAD(+)), catalytic subunit</fullName>
        <ecNumber evidence="8">1.3.1.14</ecNumber>
    </submittedName>
</protein>
<dbReference type="InterPro" id="IPR005720">
    <property type="entry name" value="Dihydroorotate_DH_cat"/>
</dbReference>
<evidence type="ECO:0000259" key="7">
    <source>
        <dbReference type="Pfam" id="PF01180"/>
    </source>
</evidence>
<keyword evidence="5" id="KW-0665">Pyrimidine biosynthesis</keyword>
<evidence type="ECO:0000256" key="2">
    <source>
        <dbReference type="ARBA" id="ARBA00004725"/>
    </source>
</evidence>
<keyword evidence="9" id="KW-1185">Reference proteome</keyword>
<dbReference type="EC" id="1.3.1.14" evidence="8"/>
<dbReference type="UniPathway" id="UPA00070"/>
<dbReference type="PROSITE" id="PS00912">
    <property type="entry name" value="DHODEHASE_2"/>
    <property type="match status" value="1"/>
</dbReference>
<dbReference type="InterPro" id="IPR001295">
    <property type="entry name" value="Dihydroorotate_DH_CS"/>
</dbReference>
<feature type="domain" description="Dihydroorotate dehydrogenase catalytic" evidence="7">
    <location>
        <begin position="41"/>
        <end position="340"/>
    </location>
</feature>
<keyword evidence="4" id="KW-0288">FMN</keyword>
<comment type="cofactor">
    <cofactor evidence="1">
        <name>FMN</name>
        <dbReference type="ChEBI" id="CHEBI:58210"/>
    </cofactor>
</comment>
<dbReference type="Gene3D" id="3.20.20.70">
    <property type="entry name" value="Aldolase class I"/>
    <property type="match status" value="1"/>
</dbReference>
<dbReference type="InterPro" id="IPR012135">
    <property type="entry name" value="Dihydroorotate_DH_1_2"/>
</dbReference>
<dbReference type="EMBL" id="SIHI01000006">
    <property type="protein sequence ID" value="TWT52280.1"/>
    <property type="molecule type" value="Genomic_DNA"/>
</dbReference>
<name>A0A5C5WPC9_9PLAN</name>
<dbReference type="GO" id="GO:0005737">
    <property type="term" value="C:cytoplasm"/>
    <property type="evidence" value="ECO:0007669"/>
    <property type="project" value="InterPro"/>
</dbReference>
<dbReference type="SUPFAM" id="SSF51395">
    <property type="entry name" value="FMN-linked oxidoreductases"/>
    <property type="match status" value="1"/>
</dbReference>
<dbReference type="PANTHER" id="PTHR48109:SF1">
    <property type="entry name" value="DIHYDROOROTATE DEHYDROGENASE (FUMARATE)"/>
    <property type="match status" value="1"/>
</dbReference>
<dbReference type="GO" id="GO:0004589">
    <property type="term" value="F:dihydroorotate dehydrogenase (NAD+) activity"/>
    <property type="evidence" value="ECO:0007669"/>
    <property type="project" value="UniProtKB-EC"/>
</dbReference>
<evidence type="ECO:0000313" key="9">
    <source>
        <dbReference type="Proteomes" id="UP000317243"/>
    </source>
</evidence>
<evidence type="ECO:0000256" key="1">
    <source>
        <dbReference type="ARBA" id="ARBA00001917"/>
    </source>
</evidence>
<keyword evidence="3" id="KW-0285">Flavoprotein</keyword>
<reference evidence="8 9" key="1">
    <citation type="submission" date="2019-02" db="EMBL/GenBank/DDBJ databases">
        <title>Deep-cultivation of Planctomycetes and their phenomic and genomic characterization uncovers novel biology.</title>
        <authorList>
            <person name="Wiegand S."/>
            <person name="Jogler M."/>
            <person name="Boedeker C."/>
            <person name="Pinto D."/>
            <person name="Vollmers J."/>
            <person name="Rivas-Marin E."/>
            <person name="Kohn T."/>
            <person name="Peeters S.H."/>
            <person name="Heuer A."/>
            <person name="Rast P."/>
            <person name="Oberbeckmann S."/>
            <person name="Bunk B."/>
            <person name="Jeske O."/>
            <person name="Meyerdierks A."/>
            <person name="Storesund J.E."/>
            <person name="Kallscheuer N."/>
            <person name="Luecker S."/>
            <person name="Lage O.M."/>
            <person name="Pohl T."/>
            <person name="Merkel B.J."/>
            <person name="Hornburger P."/>
            <person name="Mueller R.-W."/>
            <person name="Bruemmer F."/>
            <person name="Labrenz M."/>
            <person name="Spormann A.M."/>
            <person name="Op Den Camp H."/>
            <person name="Overmann J."/>
            <person name="Amann R."/>
            <person name="Jetten M.S.M."/>
            <person name="Mascher T."/>
            <person name="Medema M.H."/>
            <person name="Devos D.P."/>
            <person name="Kaster A.-K."/>
            <person name="Ovreas L."/>
            <person name="Rohde M."/>
            <person name="Galperin M.Y."/>
            <person name="Jogler C."/>
        </authorList>
    </citation>
    <scope>NUCLEOTIDE SEQUENCE [LARGE SCALE GENOMIC DNA]</scope>
    <source>
        <strain evidence="8 9">KOR42</strain>
    </source>
</reference>
<dbReference type="InterPro" id="IPR013785">
    <property type="entry name" value="Aldolase_TIM"/>
</dbReference>